<evidence type="ECO:0000256" key="2">
    <source>
        <dbReference type="ARBA" id="ARBA00009116"/>
    </source>
</evidence>
<dbReference type="eggNOG" id="KOG3281">
    <property type="taxonomic scope" value="Eukaryota"/>
</dbReference>
<keyword evidence="3" id="KW-0809">Transit peptide</keyword>
<gene>
    <name evidence="5" type="ORF">TTHERM_00836680</name>
</gene>
<dbReference type="AlphaFoldDB" id="I7M466"/>
<dbReference type="PANTHER" id="PTHR13126">
    <property type="entry name" value="CHAPERONE ATP11"/>
    <property type="match status" value="1"/>
</dbReference>
<dbReference type="HOGENOM" id="CLU_071945_1_0_1"/>
<dbReference type="InParanoid" id="I7M466"/>
<organism evidence="5 6">
    <name type="scientific">Tetrahymena thermophila (strain SB210)</name>
    <dbReference type="NCBI Taxonomy" id="312017"/>
    <lineage>
        <taxon>Eukaryota</taxon>
        <taxon>Sar</taxon>
        <taxon>Alveolata</taxon>
        <taxon>Ciliophora</taxon>
        <taxon>Intramacronucleata</taxon>
        <taxon>Oligohymenophorea</taxon>
        <taxon>Hymenostomatida</taxon>
        <taxon>Tetrahymenina</taxon>
        <taxon>Tetrahymenidae</taxon>
        <taxon>Tetrahymena</taxon>
    </lineage>
</organism>
<dbReference type="InterPro" id="IPR010591">
    <property type="entry name" value="ATP11"/>
</dbReference>
<proteinExistence type="inferred from homology"/>
<keyword evidence="4" id="KW-0496">Mitochondrion</keyword>
<protein>
    <submittedName>
        <fullName evidence="5">ATP11 protein</fullName>
    </submittedName>
</protein>
<dbReference type="GeneID" id="7834379"/>
<evidence type="ECO:0000256" key="3">
    <source>
        <dbReference type="ARBA" id="ARBA00022946"/>
    </source>
</evidence>
<dbReference type="EMBL" id="GG662429">
    <property type="protein sequence ID" value="EAS04996.1"/>
    <property type="molecule type" value="Genomic_DNA"/>
</dbReference>
<evidence type="ECO:0000256" key="4">
    <source>
        <dbReference type="ARBA" id="ARBA00023128"/>
    </source>
</evidence>
<name>I7M466_TETTS</name>
<dbReference type="PANTHER" id="PTHR13126:SF0">
    <property type="entry name" value="ATP SYNTHASE MITOCHONDRIAL F1 COMPLEX ASSEMBLY FACTOR 1"/>
    <property type="match status" value="1"/>
</dbReference>
<evidence type="ECO:0000313" key="5">
    <source>
        <dbReference type="EMBL" id="EAS04996.1"/>
    </source>
</evidence>
<evidence type="ECO:0000313" key="6">
    <source>
        <dbReference type="Proteomes" id="UP000009168"/>
    </source>
</evidence>
<dbReference type="KEGG" id="tet:TTHERM_00836680"/>
<dbReference type="OrthoDB" id="16535at2759"/>
<evidence type="ECO:0000256" key="1">
    <source>
        <dbReference type="ARBA" id="ARBA00004173"/>
    </source>
</evidence>
<accession>I7M466</accession>
<dbReference type="RefSeq" id="XP_001025241.1">
    <property type="nucleotide sequence ID" value="XM_001025241.1"/>
</dbReference>
<sequence length="192" mass="22929">MKRLTHLAQYHFSFNYPCPRKLREVVKLSLFEKETTDKCIDLWTEYHNTRSENISDAISKKEYDILKRQYTQSPMFLVPIKKKTGHFLLLGQAQEKSILFTYLEDYKLKGTKATPYFVITLFDELIPTKQLSLVRGDIINFMITKPEANVVWNLTLKQYLTPDLYQDFVFKFNHSPHEFNYEAYSQFFQLQI</sequence>
<reference evidence="6" key="1">
    <citation type="journal article" date="2006" name="PLoS Biol.">
        <title>Macronuclear genome sequence of the ciliate Tetrahymena thermophila, a model eukaryote.</title>
        <authorList>
            <person name="Eisen J.A."/>
            <person name="Coyne R.S."/>
            <person name="Wu M."/>
            <person name="Wu D."/>
            <person name="Thiagarajan M."/>
            <person name="Wortman J.R."/>
            <person name="Badger J.H."/>
            <person name="Ren Q."/>
            <person name="Amedeo P."/>
            <person name="Jones K.M."/>
            <person name="Tallon L.J."/>
            <person name="Delcher A.L."/>
            <person name="Salzberg S.L."/>
            <person name="Silva J.C."/>
            <person name="Haas B.J."/>
            <person name="Majoros W.H."/>
            <person name="Farzad M."/>
            <person name="Carlton J.M."/>
            <person name="Smith R.K. Jr."/>
            <person name="Garg J."/>
            <person name="Pearlman R.E."/>
            <person name="Karrer K.M."/>
            <person name="Sun L."/>
            <person name="Manning G."/>
            <person name="Elde N.C."/>
            <person name="Turkewitz A.P."/>
            <person name="Asai D.J."/>
            <person name="Wilkes D.E."/>
            <person name="Wang Y."/>
            <person name="Cai H."/>
            <person name="Collins K."/>
            <person name="Stewart B.A."/>
            <person name="Lee S.R."/>
            <person name="Wilamowska K."/>
            <person name="Weinberg Z."/>
            <person name="Ruzzo W.L."/>
            <person name="Wloga D."/>
            <person name="Gaertig J."/>
            <person name="Frankel J."/>
            <person name="Tsao C.-C."/>
            <person name="Gorovsky M.A."/>
            <person name="Keeling P.J."/>
            <person name="Waller R.F."/>
            <person name="Patron N.J."/>
            <person name="Cherry J.M."/>
            <person name="Stover N.A."/>
            <person name="Krieger C.J."/>
            <person name="del Toro C."/>
            <person name="Ryder H.F."/>
            <person name="Williamson S.C."/>
            <person name="Barbeau R.A."/>
            <person name="Hamilton E.P."/>
            <person name="Orias E."/>
        </authorList>
    </citation>
    <scope>NUCLEOTIDE SEQUENCE [LARGE SCALE GENOMIC DNA]</scope>
    <source>
        <strain evidence="6">SB210</strain>
    </source>
</reference>
<comment type="subcellular location">
    <subcellularLocation>
        <location evidence="1">Mitochondrion</location>
    </subcellularLocation>
</comment>
<dbReference type="Proteomes" id="UP000009168">
    <property type="component" value="Unassembled WGS sequence"/>
</dbReference>
<comment type="similarity">
    <text evidence="2">Belongs to the ATP11 family.</text>
</comment>
<dbReference type="STRING" id="312017.I7M466"/>
<dbReference type="GO" id="GO:0005739">
    <property type="term" value="C:mitochondrion"/>
    <property type="evidence" value="ECO:0007669"/>
    <property type="project" value="UniProtKB-SubCell"/>
</dbReference>
<dbReference type="OMA" id="RCEIKDE"/>
<dbReference type="Pfam" id="PF06644">
    <property type="entry name" value="ATP11"/>
    <property type="match status" value="1"/>
</dbReference>
<dbReference type="GO" id="GO:0033615">
    <property type="term" value="P:mitochondrial proton-transporting ATP synthase complex assembly"/>
    <property type="evidence" value="ECO:0007669"/>
    <property type="project" value="TreeGrafter"/>
</dbReference>
<keyword evidence="6" id="KW-1185">Reference proteome</keyword>